<evidence type="ECO:0000313" key="2">
    <source>
        <dbReference type="Proteomes" id="UP001221217"/>
    </source>
</evidence>
<dbReference type="AlphaFoldDB" id="A0AAJ1IJ48"/>
<evidence type="ECO:0000313" key="1">
    <source>
        <dbReference type="EMBL" id="MDC7228195.1"/>
    </source>
</evidence>
<protein>
    <recommendedName>
        <fullName evidence="3">Glycosyltransferase 2-like domain-containing protein</fullName>
    </recommendedName>
</protein>
<organism evidence="1 2">
    <name type="scientific">Candidatus Thalassospirochaeta sargassi</name>
    <dbReference type="NCBI Taxonomy" id="3119039"/>
    <lineage>
        <taxon>Bacteria</taxon>
        <taxon>Pseudomonadati</taxon>
        <taxon>Spirochaetota</taxon>
        <taxon>Spirochaetia</taxon>
        <taxon>Spirochaetales</taxon>
        <taxon>Spirochaetaceae</taxon>
        <taxon>Candidatus Thalassospirochaeta</taxon>
    </lineage>
</organism>
<dbReference type="Proteomes" id="UP001221217">
    <property type="component" value="Unassembled WGS sequence"/>
</dbReference>
<proteinExistence type="predicted"/>
<gene>
    <name evidence="1" type="ORF">PQJ61_15645</name>
</gene>
<sequence>MNTTPTTIDKVDYTVIGGRREPEMRKRPPLISIVLLDRAGRVFKTETLSLLGKLNAYEIISIEGGGAGYDVESMSVRFPSVRFIRIHNQTTEGEKINIGIEESESRYVLVLYDDMSVSPGVLSERLLEQISLADCLCCVPLIQSRKQSTVPTIMSPAYLKNSLKIVQLPPSVDGMDSLFPFDYCGIYDRELFRKLGGFDRRIYSKWWQKMDFGFRAHMWGERIQCKTSLRIKYLDEIPEESITPDKSYRFFYLKNLTVRFDGDSGTIPKSRFPSYHFKSGESFFTALKEFREAREWVETNKYRFRMEARSITEIWEAPEN</sequence>
<comment type="caution">
    <text evidence="1">The sequence shown here is derived from an EMBL/GenBank/DDBJ whole genome shotgun (WGS) entry which is preliminary data.</text>
</comment>
<reference evidence="1 2" key="1">
    <citation type="submission" date="2022-12" db="EMBL/GenBank/DDBJ databases">
        <title>Metagenome assembled genome from gulf of manar.</title>
        <authorList>
            <person name="Kohli P."/>
            <person name="Pk S."/>
            <person name="Venkata Ramana C."/>
            <person name="Sasikala C."/>
        </authorList>
    </citation>
    <scope>NUCLEOTIDE SEQUENCE [LARGE SCALE GENOMIC DNA]</scope>
    <source>
        <strain evidence="1">JB008</strain>
    </source>
</reference>
<evidence type="ECO:0008006" key="3">
    <source>
        <dbReference type="Google" id="ProtNLM"/>
    </source>
</evidence>
<dbReference type="InterPro" id="IPR029044">
    <property type="entry name" value="Nucleotide-diphossugar_trans"/>
</dbReference>
<dbReference type="SUPFAM" id="SSF53448">
    <property type="entry name" value="Nucleotide-diphospho-sugar transferases"/>
    <property type="match status" value="1"/>
</dbReference>
<accession>A0AAJ1IJ48</accession>
<dbReference type="Gene3D" id="3.90.550.10">
    <property type="entry name" value="Spore Coat Polysaccharide Biosynthesis Protein SpsA, Chain A"/>
    <property type="match status" value="1"/>
</dbReference>
<name>A0AAJ1IJ48_9SPIO</name>
<dbReference type="EMBL" id="JAQQAL010000042">
    <property type="protein sequence ID" value="MDC7228195.1"/>
    <property type="molecule type" value="Genomic_DNA"/>
</dbReference>